<dbReference type="InterPro" id="IPR005863">
    <property type="entry name" value="UDP-N-AcMur_synth"/>
</dbReference>
<proteinExistence type="inferred from homology"/>
<keyword evidence="1" id="KW-0963">Cytoplasm</keyword>
<dbReference type="EMBL" id="CAFBPI010000001">
    <property type="protein sequence ID" value="CAB5003355.1"/>
    <property type="molecule type" value="Genomic_DNA"/>
</dbReference>
<keyword evidence="6" id="KW-0133">Cell shape</keyword>
<evidence type="ECO:0000259" key="11">
    <source>
        <dbReference type="Pfam" id="PF01225"/>
    </source>
</evidence>
<dbReference type="Gene3D" id="3.40.1390.10">
    <property type="entry name" value="MurE/MurF, N-terminal domain"/>
    <property type="match status" value="1"/>
</dbReference>
<keyword evidence="7" id="KW-0573">Peptidoglycan synthesis</keyword>
<feature type="domain" description="Mur ligase central" evidence="13">
    <location>
        <begin position="108"/>
        <end position="294"/>
    </location>
</feature>
<evidence type="ECO:0000256" key="9">
    <source>
        <dbReference type="ARBA" id="ARBA00023316"/>
    </source>
</evidence>
<evidence type="ECO:0000256" key="8">
    <source>
        <dbReference type="ARBA" id="ARBA00023306"/>
    </source>
</evidence>
<dbReference type="GO" id="GO:0047480">
    <property type="term" value="F:UDP-N-acetylmuramoyl-tripeptide-D-alanyl-D-alanine ligase activity"/>
    <property type="evidence" value="ECO:0007669"/>
    <property type="project" value="InterPro"/>
</dbReference>
<dbReference type="GO" id="GO:0009252">
    <property type="term" value="P:peptidoglycan biosynthetic process"/>
    <property type="evidence" value="ECO:0007669"/>
    <property type="project" value="UniProtKB-KW"/>
</dbReference>
<dbReference type="InterPro" id="IPR036615">
    <property type="entry name" value="Mur_ligase_C_dom_sf"/>
</dbReference>
<evidence type="ECO:0000256" key="3">
    <source>
        <dbReference type="ARBA" id="ARBA00022618"/>
    </source>
</evidence>
<keyword evidence="4" id="KW-0547">Nucleotide-binding</keyword>
<dbReference type="Pfam" id="PF08245">
    <property type="entry name" value="Mur_ligase_M"/>
    <property type="match status" value="1"/>
</dbReference>
<dbReference type="InterPro" id="IPR036565">
    <property type="entry name" value="Mur-like_cat_sf"/>
</dbReference>
<evidence type="ECO:0000256" key="5">
    <source>
        <dbReference type="ARBA" id="ARBA00022840"/>
    </source>
</evidence>
<dbReference type="InterPro" id="IPR051046">
    <property type="entry name" value="MurCDEF_CellWall_CoF430Synth"/>
</dbReference>
<dbReference type="Pfam" id="PF02875">
    <property type="entry name" value="Mur_ligase_C"/>
    <property type="match status" value="1"/>
</dbReference>
<dbReference type="SUPFAM" id="SSF53244">
    <property type="entry name" value="MurD-like peptide ligases, peptide-binding domain"/>
    <property type="match status" value="1"/>
</dbReference>
<evidence type="ECO:0000256" key="2">
    <source>
        <dbReference type="ARBA" id="ARBA00022598"/>
    </source>
</evidence>
<dbReference type="InterPro" id="IPR004101">
    <property type="entry name" value="Mur_ligase_C"/>
</dbReference>
<dbReference type="SUPFAM" id="SSF53623">
    <property type="entry name" value="MurD-like peptide ligases, catalytic domain"/>
    <property type="match status" value="1"/>
</dbReference>
<dbReference type="PANTHER" id="PTHR43024:SF1">
    <property type="entry name" value="UDP-N-ACETYLMURAMOYL-TRIPEPTIDE--D-ALANYL-D-ALANINE LIGASE"/>
    <property type="match status" value="1"/>
</dbReference>
<dbReference type="Pfam" id="PF01225">
    <property type="entry name" value="Mur_ligase"/>
    <property type="match status" value="1"/>
</dbReference>
<dbReference type="GO" id="GO:0051301">
    <property type="term" value="P:cell division"/>
    <property type="evidence" value="ECO:0007669"/>
    <property type="project" value="UniProtKB-KW"/>
</dbReference>
<evidence type="ECO:0000256" key="7">
    <source>
        <dbReference type="ARBA" id="ARBA00022984"/>
    </source>
</evidence>
<gene>
    <name evidence="14" type="ORF">UFOPK1380_00311</name>
    <name evidence="15" type="ORF">UFOPK2689_00629</name>
    <name evidence="16" type="ORF">UFOPK4095_00008</name>
</gene>
<dbReference type="Gene3D" id="3.40.1190.10">
    <property type="entry name" value="Mur-like, catalytic domain"/>
    <property type="match status" value="1"/>
</dbReference>
<evidence type="ECO:0000256" key="1">
    <source>
        <dbReference type="ARBA" id="ARBA00022490"/>
    </source>
</evidence>
<dbReference type="HAMAP" id="MF_02019">
    <property type="entry name" value="MurF"/>
    <property type="match status" value="1"/>
</dbReference>
<keyword evidence="3" id="KW-0132">Cell division</keyword>
<sequence>MIPLSLANIAEIVQGELCNVADPNKIVNLHAVIDSRKADSNTFFAALQGENVDGHDFAESAIKNGAEFALLSRDLGLSSILVDDVTIALSHLAQSVRSQLPNLKVIAITGSQGKTTTKDLLQHLLSAVGESVANEASLNNELGVPLTLLRCNKNTKFCVVEMGARHRGDIAHLMEIAAPDVGLVLVVGKAHIGEFGSQEEIAETKAELIAGLADTSVAVLGTYDRFTPHMADGRAMKVISFGEKSSCLVRAADIELREGRAHFDLVTPEGRQAVGLQLLGMHQVANALGAAAAATALGISLETISAALSTAEVASKWRMALMQEDELLLINDSYNANPESMAAALRTLVLLAQERGGATWAILGKMHELGESSIEEHQSIGRLASDIGVDHLVSVGTRDFLSAEGDGEMVQHYFSDIASAVEITTHFSAGDVVLVKASRAEGFEVLAEQIMSAWKASE</sequence>
<evidence type="ECO:0000259" key="12">
    <source>
        <dbReference type="Pfam" id="PF02875"/>
    </source>
</evidence>
<accession>A0A6J6AWJ5</accession>
<evidence type="ECO:0000256" key="10">
    <source>
        <dbReference type="ARBA" id="ARBA00031461"/>
    </source>
</evidence>
<dbReference type="InterPro" id="IPR013221">
    <property type="entry name" value="Mur_ligase_cen"/>
</dbReference>
<keyword evidence="8" id="KW-0131">Cell cycle</keyword>
<dbReference type="Gene3D" id="3.90.190.20">
    <property type="entry name" value="Mur ligase, C-terminal domain"/>
    <property type="match status" value="1"/>
</dbReference>
<dbReference type="GO" id="GO:0005524">
    <property type="term" value="F:ATP binding"/>
    <property type="evidence" value="ECO:0007669"/>
    <property type="project" value="UniProtKB-KW"/>
</dbReference>
<evidence type="ECO:0000313" key="16">
    <source>
        <dbReference type="EMBL" id="CAB5003355.1"/>
    </source>
</evidence>
<feature type="domain" description="Mur ligase C-terminal" evidence="12">
    <location>
        <begin position="318"/>
        <end position="439"/>
    </location>
</feature>
<organism evidence="14">
    <name type="scientific">freshwater metagenome</name>
    <dbReference type="NCBI Taxonomy" id="449393"/>
    <lineage>
        <taxon>unclassified sequences</taxon>
        <taxon>metagenomes</taxon>
        <taxon>ecological metagenomes</taxon>
    </lineage>
</organism>
<dbReference type="NCBIfam" id="TIGR01143">
    <property type="entry name" value="murF"/>
    <property type="match status" value="1"/>
</dbReference>
<keyword evidence="9" id="KW-0961">Cell wall biogenesis/degradation</keyword>
<feature type="domain" description="Mur ligase N-terminal catalytic" evidence="11">
    <location>
        <begin position="33"/>
        <end position="75"/>
    </location>
</feature>
<evidence type="ECO:0000256" key="6">
    <source>
        <dbReference type="ARBA" id="ARBA00022960"/>
    </source>
</evidence>
<dbReference type="EMBL" id="CAEZYL010000029">
    <property type="protein sequence ID" value="CAB4722095.1"/>
    <property type="molecule type" value="Genomic_DNA"/>
</dbReference>
<evidence type="ECO:0000313" key="15">
    <source>
        <dbReference type="EMBL" id="CAB4722095.1"/>
    </source>
</evidence>
<protein>
    <recommendedName>
        <fullName evidence="10">UDP-MurNAc-pentapeptide synthetase</fullName>
    </recommendedName>
</protein>
<reference evidence="14" key="1">
    <citation type="submission" date="2020-05" db="EMBL/GenBank/DDBJ databases">
        <authorList>
            <person name="Chiriac C."/>
            <person name="Salcher M."/>
            <person name="Ghai R."/>
            <person name="Kavagutti S V."/>
        </authorList>
    </citation>
    <scope>NUCLEOTIDE SEQUENCE</scope>
</reference>
<dbReference type="GO" id="GO:0008360">
    <property type="term" value="P:regulation of cell shape"/>
    <property type="evidence" value="ECO:0007669"/>
    <property type="project" value="UniProtKB-KW"/>
</dbReference>
<dbReference type="SUPFAM" id="SSF63418">
    <property type="entry name" value="MurE/MurF N-terminal domain"/>
    <property type="match status" value="1"/>
</dbReference>
<evidence type="ECO:0000259" key="13">
    <source>
        <dbReference type="Pfam" id="PF08245"/>
    </source>
</evidence>
<keyword evidence="5" id="KW-0067">ATP-binding</keyword>
<keyword evidence="2" id="KW-0436">Ligase</keyword>
<dbReference type="EMBL" id="CAEZSC010000010">
    <property type="protein sequence ID" value="CAB4531061.1"/>
    <property type="molecule type" value="Genomic_DNA"/>
</dbReference>
<dbReference type="GO" id="GO:0071555">
    <property type="term" value="P:cell wall organization"/>
    <property type="evidence" value="ECO:0007669"/>
    <property type="project" value="UniProtKB-KW"/>
</dbReference>
<evidence type="ECO:0000313" key="14">
    <source>
        <dbReference type="EMBL" id="CAB4531061.1"/>
    </source>
</evidence>
<evidence type="ECO:0000256" key="4">
    <source>
        <dbReference type="ARBA" id="ARBA00022741"/>
    </source>
</evidence>
<dbReference type="InterPro" id="IPR035911">
    <property type="entry name" value="MurE/MurF_N"/>
</dbReference>
<dbReference type="InterPro" id="IPR000713">
    <property type="entry name" value="Mur_ligase_N"/>
</dbReference>
<dbReference type="AlphaFoldDB" id="A0A6J6AWJ5"/>
<dbReference type="PANTHER" id="PTHR43024">
    <property type="entry name" value="UDP-N-ACETYLMURAMOYL-TRIPEPTIDE--D-ALANYL-D-ALANINE LIGASE"/>
    <property type="match status" value="1"/>
</dbReference>
<name>A0A6J6AWJ5_9ZZZZ</name>